<name>A0A5J4TTM7_9EUKA</name>
<organism evidence="1 2">
    <name type="scientific">Streblomastix strix</name>
    <dbReference type="NCBI Taxonomy" id="222440"/>
    <lineage>
        <taxon>Eukaryota</taxon>
        <taxon>Metamonada</taxon>
        <taxon>Preaxostyla</taxon>
        <taxon>Oxymonadida</taxon>
        <taxon>Streblomastigidae</taxon>
        <taxon>Streblomastix</taxon>
    </lineage>
</organism>
<reference evidence="1 2" key="1">
    <citation type="submission" date="2019-03" db="EMBL/GenBank/DDBJ databases">
        <title>Single cell metagenomics reveals metabolic interactions within the superorganism composed of flagellate Streblomastix strix and complex community of Bacteroidetes bacteria on its surface.</title>
        <authorList>
            <person name="Treitli S.C."/>
            <person name="Kolisko M."/>
            <person name="Husnik F."/>
            <person name="Keeling P."/>
            <person name="Hampl V."/>
        </authorList>
    </citation>
    <scope>NUCLEOTIDE SEQUENCE [LARGE SCALE GENOMIC DNA]</scope>
    <source>
        <strain evidence="1">ST1C</strain>
    </source>
</reference>
<sequence>SKGKLTKDEAINEVKPFDIPTPLRRSIQTQRQEVVCLQAIGVIDVVLNLDKISDSYNKGVQDGEKVMGF</sequence>
<gene>
    <name evidence="1" type="ORF">EZS28_042875</name>
</gene>
<protein>
    <submittedName>
        <fullName evidence="1">Uncharacterized protein</fullName>
    </submittedName>
</protein>
<evidence type="ECO:0000313" key="1">
    <source>
        <dbReference type="EMBL" id="KAA6361597.1"/>
    </source>
</evidence>
<accession>A0A5J4TTM7</accession>
<feature type="non-terminal residue" evidence="1">
    <location>
        <position position="1"/>
    </location>
</feature>
<dbReference type="AlphaFoldDB" id="A0A5J4TTM7"/>
<proteinExistence type="predicted"/>
<comment type="caution">
    <text evidence="1">The sequence shown here is derived from an EMBL/GenBank/DDBJ whole genome shotgun (WGS) entry which is preliminary data.</text>
</comment>
<dbReference type="EMBL" id="SNRW01025325">
    <property type="protein sequence ID" value="KAA6361597.1"/>
    <property type="molecule type" value="Genomic_DNA"/>
</dbReference>
<dbReference type="Proteomes" id="UP000324800">
    <property type="component" value="Unassembled WGS sequence"/>
</dbReference>
<evidence type="ECO:0000313" key="2">
    <source>
        <dbReference type="Proteomes" id="UP000324800"/>
    </source>
</evidence>